<proteinExistence type="predicted"/>
<gene>
    <name evidence="1" type="ORF">LCGC14_0553780</name>
</gene>
<organism evidence="1">
    <name type="scientific">marine sediment metagenome</name>
    <dbReference type="NCBI Taxonomy" id="412755"/>
    <lineage>
        <taxon>unclassified sequences</taxon>
        <taxon>metagenomes</taxon>
        <taxon>ecological metagenomes</taxon>
    </lineage>
</organism>
<comment type="caution">
    <text evidence="1">The sequence shown here is derived from an EMBL/GenBank/DDBJ whole genome shotgun (WGS) entry which is preliminary data.</text>
</comment>
<sequence>MQNIELSPELLMLVPLVAALLEVLKRVPIIERIKEFMPFLAIATSVGVVYAQTQSLQIMPAIVMGLMASGAYSSVKAIANNGK</sequence>
<name>A0A0F9UXG6_9ZZZZ</name>
<evidence type="ECO:0008006" key="2">
    <source>
        <dbReference type="Google" id="ProtNLM"/>
    </source>
</evidence>
<accession>A0A0F9UXG6</accession>
<protein>
    <recommendedName>
        <fullName evidence="2">Holin</fullName>
    </recommendedName>
</protein>
<dbReference type="AlphaFoldDB" id="A0A0F9UXG6"/>
<reference evidence="1" key="1">
    <citation type="journal article" date="2015" name="Nature">
        <title>Complex archaea that bridge the gap between prokaryotes and eukaryotes.</title>
        <authorList>
            <person name="Spang A."/>
            <person name="Saw J.H."/>
            <person name="Jorgensen S.L."/>
            <person name="Zaremba-Niedzwiedzka K."/>
            <person name="Martijn J."/>
            <person name="Lind A.E."/>
            <person name="van Eijk R."/>
            <person name="Schleper C."/>
            <person name="Guy L."/>
            <person name="Ettema T.J."/>
        </authorList>
    </citation>
    <scope>NUCLEOTIDE SEQUENCE</scope>
</reference>
<dbReference type="EMBL" id="LAZR01000768">
    <property type="protein sequence ID" value="KKN58298.1"/>
    <property type="molecule type" value="Genomic_DNA"/>
</dbReference>
<evidence type="ECO:0000313" key="1">
    <source>
        <dbReference type="EMBL" id="KKN58298.1"/>
    </source>
</evidence>